<sequence length="76" mass="9040">MRPSTEEVKSITGYMRTSFEHPKTSYRACWERRRKGEEMSENTVVMAMVLCGNWREENRISNHWMAKGKLQFGLVR</sequence>
<evidence type="ECO:0000313" key="2">
    <source>
        <dbReference type="Proteomes" id="UP000324222"/>
    </source>
</evidence>
<comment type="caution">
    <text evidence="1">The sequence shown here is derived from an EMBL/GenBank/DDBJ whole genome shotgun (WGS) entry which is preliminary data.</text>
</comment>
<reference evidence="1 2" key="1">
    <citation type="submission" date="2019-05" db="EMBL/GenBank/DDBJ databases">
        <title>Another draft genome of Portunus trituberculatus and its Hox gene families provides insights of decapod evolution.</title>
        <authorList>
            <person name="Jeong J.-H."/>
            <person name="Song I."/>
            <person name="Kim S."/>
            <person name="Choi T."/>
            <person name="Kim D."/>
            <person name="Ryu S."/>
            <person name="Kim W."/>
        </authorList>
    </citation>
    <scope>NUCLEOTIDE SEQUENCE [LARGE SCALE GENOMIC DNA]</scope>
    <source>
        <tissue evidence="1">Muscle</tissue>
    </source>
</reference>
<accession>A0A5B7FSM2</accession>
<organism evidence="1 2">
    <name type="scientific">Portunus trituberculatus</name>
    <name type="common">Swimming crab</name>
    <name type="synonym">Neptunus trituberculatus</name>
    <dbReference type="NCBI Taxonomy" id="210409"/>
    <lineage>
        <taxon>Eukaryota</taxon>
        <taxon>Metazoa</taxon>
        <taxon>Ecdysozoa</taxon>
        <taxon>Arthropoda</taxon>
        <taxon>Crustacea</taxon>
        <taxon>Multicrustacea</taxon>
        <taxon>Malacostraca</taxon>
        <taxon>Eumalacostraca</taxon>
        <taxon>Eucarida</taxon>
        <taxon>Decapoda</taxon>
        <taxon>Pleocyemata</taxon>
        <taxon>Brachyura</taxon>
        <taxon>Eubrachyura</taxon>
        <taxon>Portunoidea</taxon>
        <taxon>Portunidae</taxon>
        <taxon>Portuninae</taxon>
        <taxon>Portunus</taxon>
    </lineage>
</organism>
<name>A0A5B7FSM2_PORTR</name>
<gene>
    <name evidence="1" type="ORF">E2C01_041788</name>
</gene>
<protein>
    <submittedName>
        <fullName evidence="1">Uncharacterized protein</fullName>
    </submittedName>
</protein>
<dbReference type="Proteomes" id="UP000324222">
    <property type="component" value="Unassembled WGS sequence"/>
</dbReference>
<proteinExistence type="predicted"/>
<keyword evidence="2" id="KW-1185">Reference proteome</keyword>
<evidence type="ECO:0000313" key="1">
    <source>
        <dbReference type="EMBL" id="MPC48023.1"/>
    </source>
</evidence>
<dbReference type="EMBL" id="VSRR010008059">
    <property type="protein sequence ID" value="MPC48023.1"/>
    <property type="molecule type" value="Genomic_DNA"/>
</dbReference>
<dbReference type="AlphaFoldDB" id="A0A5B7FSM2"/>